<gene>
    <name evidence="1" type="ORF">BWP39_23425</name>
</gene>
<protein>
    <submittedName>
        <fullName evidence="1">Uncharacterized protein</fullName>
    </submittedName>
</protein>
<sequence length="78" mass="9054">MGRQTGVDRRRIDDQFVLLLDGSFIERKLIVMSFDRLSEADLRGKLKGKGIWIHGFPWDRLKTYYPSSDEPAPLWSTA</sequence>
<comment type="caution">
    <text evidence="1">The sequence shown here is derived from an EMBL/GenBank/DDBJ whole genome shotgun (WGS) entry which is preliminary data.</text>
</comment>
<dbReference type="AlphaFoldDB" id="A0A2A4EQR9"/>
<accession>A0A2A4EQR9</accession>
<proteinExistence type="predicted"/>
<dbReference type="Proteomes" id="UP000218022">
    <property type="component" value="Unassembled WGS sequence"/>
</dbReference>
<dbReference type="EMBL" id="MTZV01000006">
    <property type="protein sequence ID" value="PCE22634.1"/>
    <property type="molecule type" value="Genomic_DNA"/>
</dbReference>
<organism evidence="1 2">
    <name type="scientific">Paraburkholderia acidicola</name>
    <dbReference type="NCBI Taxonomy" id="1912599"/>
    <lineage>
        <taxon>Bacteria</taxon>
        <taxon>Pseudomonadati</taxon>
        <taxon>Pseudomonadota</taxon>
        <taxon>Betaproteobacteria</taxon>
        <taxon>Burkholderiales</taxon>
        <taxon>Burkholderiaceae</taxon>
        <taxon>Paraburkholderia</taxon>
    </lineage>
</organism>
<evidence type="ECO:0000313" key="1">
    <source>
        <dbReference type="EMBL" id="PCE22634.1"/>
    </source>
</evidence>
<name>A0A2A4EQR9_9BURK</name>
<evidence type="ECO:0000313" key="2">
    <source>
        <dbReference type="Proteomes" id="UP000218022"/>
    </source>
</evidence>
<reference evidence="1 2" key="1">
    <citation type="submission" date="2017-01" db="EMBL/GenBank/DDBJ databases">
        <title>Whole-Genome Shotgun Sequencing of Two beta-Proteobacterial Species in Search of the Bulgecin Biosynthetic Cluster.</title>
        <authorList>
            <person name="Horsman M.E."/>
            <person name="Marous D.R."/>
            <person name="Li R."/>
            <person name="Oliver R.A."/>
            <person name="Byun B."/>
            <person name="Emrich S.J."/>
            <person name="Boggess B."/>
            <person name="Townsend C.A."/>
            <person name="Mobashery S."/>
        </authorList>
    </citation>
    <scope>NUCLEOTIDE SEQUENCE [LARGE SCALE GENOMIC DNA]</scope>
    <source>
        <strain evidence="1 2">ATCC 31363</strain>
    </source>
</reference>